<dbReference type="GO" id="GO:0046872">
    <property type="term" value="F:metal ion binding"/>
    <property type="evidence" value="ECO:0007669"/>
    <property type="project" value="UniProtKB-KW"/>
</dbReference>
<keyword evidence="8" id="KW-0378">Hydrolase</keyword>
<evidence type="ECO:0000256" key="13">
    <source>
        <dbReference type="SAM" id="Phobius"/>
    </source>
</evidence>
<dbReference type="PANTHER" id="PTHR35864">
    <property type="entry name" value="ZINC METALLOPROTEASE MJ0611-RELATED"/>
    <property type="match status" value="1"/>
</dbReference>
<accession>A0A1G2KUF2</accession>
<gene>
    <name evidence="15" type="ORF">A3J58_02120</name>
</gene>
<name>A0A1G2KUF2_9BACT</name>
<evidence type="ECO:0000256" key="5">
    <source>
        <dbReference type="ARBA" id="ARBA00022670"/>
    </source>
</evidence>
<reference evidence="15 16" key="1">
    <citation type="journal article" date="2016" name="Nat. Commun.">
        <title>Thousands of microbial genomes shed light on interconnected biogeochemical processes in an aquifer system.</title>
        <authorList>
            <person name="Anantharaman K."/>
            <person name="Brown C.T."/>
            <person name="Hug L.A."/>
            <person name="Sharon I."/>
            <person name="Castelle C.J."/>
            <person name="Probst A.J."/>
            <person name="Thomas B.C."/>
            <person name="Singh A."/>
            <person name="Wilkins M.J."/>
            <person name="Karaoz U."/>
            <person name="Brodie E.L."/>
            <person name="Williams K.H."/>
            <person name="Hubbard S.S."/>
            <person name="Banfield J.F."/>
        </authorList>
    </citation>
    <scope>NUCLEOTIDE SEQUENCE [LARGE SCALE GENOMIC DNA]</scope>
</reference>
<dbReference type="CDD" id="cd06158">
    <property type="entry name" value="S2P-M50_like_1"/>
    <property type="match status" value="1"/>
</dbReference>
<keyword evidence="9" id="KW-0862">Zinc</keyword>
<feature type="transmembrane region" description="Helical" evidence="13">
    <location>
        <begin position="125"/>
        <end position="148"/>
    </location>
</feature>
<dbReference type="EMBL" id="MHQM01000034">
    <property type="protein sequence ID" value="OHA02993.1"/>
    <property type="molecule type" value="Genomic_DNA"/>
</dbReference>
<organism evidence="15 16">
    <name type="scientific">Candidatus Sungbacteria bacterium RIFCSPHIGHO2_02_FULL_52_23</name>
    <dbReference type="NCBI Taxonomy" id="1802274"/>
    <lineage>
        <taxon>Bacteria</taxon>
        <taxon>Candidatus Sungiibacteriota</taxon>
    </lineage>
</organism>
<evidence type="ECO:0000256" key="7">
    <source>
        <dbReference type="ARBA" id="ARBA00022723"/>
    </source>
</evidence>
<keyword evidence="11" id="KW-0482">Metalloprotease</keyword>
<evidence type="ECO:0000259" key="14">
    <source>
        <dbReference type="Pfam" id="PF02163"/>
    </source>
</evidence>
<evidence type="ECO:0000256" key="6">
    <source>
        <dbReference type="ARBA" id="ARBA00022692"/>
    </source>
</evidence>
<evidence type="ECO:0000256" key="9">
    <source>
        <dbReference type="ARBA" id="ARBA00022833"/>
    </source>
</evidence>
<keyword evidence="7" id="KW-0479">Metal-binding</keyword>
<evidence type="ECO:0000256" key="4">
    <source>
        <dbReference type="ARBA" id="ARBA00022475"/>
    </source>
</evidence>
<dbReference type="GO" id="GO:0005886">
    <property type="term" value="C:plasma membrane"/>
    <property type="evidence" value="ECO:0007669"/>
    <property type="project" value="UniProtKB-SubCell"/>
</dbReference>
<comment type="similarity">
    <text evidence="3">Belongs to the peptidase M50B family.</text>
</comment>
<feature type="domain" description="Peptidase M50" evidence="14">
    <location>
        <begin position="126"/>
        <end position="164"/>
    </location>
</feature>
<comment type="subcellular location">
    <subcellularLocation>
        <location evidence="2">Cell membrane</location>
        <topology evidence="2">Multi-pass membrane protein</topology>
    </subcellularLocation>
</comment>
<evidence type="ECO:0000313" key="15">
    <source>
        <dbReference type="EMBL" id="OHA02993.1"/>
    </source>
</evidence>
<comment type="caution">
    <text evidence="15">The sequence shown here is derived from an EMBL/GenBank/DDBJ whole genome shotgun (WGS) entry which is preliminary data.</text>
</comment>
<keyword evidence="6 13" id="KW-0812">Transmembrane</keyword>
<evidence type="ECO:0000256" key="11">
    <source>
        <dbReference type="ARBA" id="ARBA00023049"/>
    </source>
</evidence>
<dbReference type="GO" id="GO:0008237">
    <property type="term" value="F:metallopeptidase activity"/>
    <property type="evidence" value="ECO:0007669"/>
    <property type="project" value="UniProtKB-KW"/>
</dbReference>
<feature type="transmembrane region" description="Helical" evidence="13">
    <location>
        <begin position="6"/>
        <end position="33"/>
    </location>
</feature>
<dbReference type="AlphaFoldDB" id="A0A1G2KUF2"/>
<feature type="transmembrane region" description="Helical" evidence="13">
    <location>
        <begin position="177"/>
        <end position="201"/>
    </location>
</feature>
<dbReference type="InterPro" id="IPR052348">
    <property type="entry name" value="Metallopeptidase_M50B"/>
</dbReference>
<evidence type="ECO:0000256" key="8">
    <source>
        <dbReference type="ARBA" id="ARBA00022801"/>
    </source>
</evidence>
<dbReference type="GO" id="GO:0006508">
    <property type="term" value="P:proteolysis"/>
    <property type="evidence" value="ECO:0007669"/>
    <property type="project" value="UniProtKB-KW"/>
</dbReference>
<dbReference type="Proteomes" id="UP000178510">
    <property type="component" value="Unassembled WGS sequence"/>
</dbReference>
<feature type="transmembrane region" description="Helical" evidence="13">
    <location>
        <begin position="54"/>
        <end position="73"/>
    </location>
</feature>
<keyword evidence="4" id="KW-1003">Cell membrane</keyword>
<keyword evidence="10 13" id="KW-1133">Transmembrane helix</keyword>
<keyword evidence="12 13" id="KW-0472">Membrane</keyword>
<dbReference type="InterPro" id="IPR008915">
    <property type="entry name" value="Peptidase_M50"/>
</dbReference>
<evidence type="ECO:0000256" key="1">
    <source>
        <dbReference type="ARBA" id="ARBA00001947"/>
    </source>
</evidence>
<evidence type="ECO:0000256" key="10">
    <source>
        <dbReference type="ARBA" id="ARBA00022989"/>
    </source>
</evidence>
<comment type="cofactor">
    <cofactor evidence="1">
        <name>Zn(2+)</name>
        <dbReference type="ChEBI" id="CHEBI:29105"/>
    </cofactor>
</comment>
<keyword evidence="5" id="KW-0645">Protease</keyword>
<evidence type="ECO:0000256" key="12">
    <source>
        <dbReference type="ARBA" id="ARBA00023136"/>
    </source>
</evidence>
<dbReference type="Pfam" id="PF02163">
    <property type="entry name" value="Peptidase_M50"/>
    <property type="match status" value="1"/>
</dbReference>
<evidence type="ECO:0000256" key="3">
    <source>
        <dbReference type="ARBA" id="ARBA00007931"/>
    </source>
</evidence>
<evidence type="ECO:0000256" key="2">
    <source>
        <dbReference type="ARBA" id="ARBA00004651"/>
    </source>
</evidence>
<dbReference type="PANTHER" id="PTHR35864:SF1">
    <property type="entry name" value="ZINC METALLOPROTEASE YWHC-RELATED"/>
    <property type="match status" value="1"/>
</dbReference>
<protein>
    <recommendedName>
        <fullName evidence="14">Peptidase M50 domain-containing protein</fullName>
    </recommendedName>
</protein>
<evidence type="ECO:0000313" key="16">
    <source>
        <dbReference type="Proteomes" id="UP000178510"/>
    </source>
</evidence>
<proteinExistence type="inferred from homology"/>
<sequence length="211" mass="23104">MENAISFIFQIGVLIFSVVIHEVAHGFAALALGDRTAEEEGRLTLNPIRHIDPFGTVILPVMSYLLGGIIIGWAKPVPYNPLRLRRGKWGPALVGIAGPAANILLALIFGLSLRTVPFLSESAFLTNFISIAATISLLNLTLAFFNLVPIPPLDGSKLLFALMPRHWYGVRLLLEQYGIFLLLFFIAFLAPLLSPIVLFSFRLITGTGGFF</sequence>
<feature type="transmembrane region" description="Helical" evidence="13">
    <location>
        <begin position="93"/>
        <end position="113"/>
    </location>
</feature>
<dbReference type="InterPro" id="IPR044537">
    <property type="entry name" value="Rip2-like"/>
</dbReference>
<dbReference type="STRING" id="1802274.A3J58_02120"/>